<feature type="domain" description="Protein kinase" evidence="32">
    <location>
        <begin position="988"/>
        <end position="1265"/>
    </location>
</feature>
<dbReference type="GO" id="GO:0007219">
    <property type="term" value="P:Notch signaling pathway"/>
    <property type="evidence" value="ECO:0007669"/>
    <property type="project" value="UniProtKB-KW"/>
</dbReference>
<comment type="function">
    <text evidence="24">Regulates independently canonical Wnt and Notch signaling by modulating LEF1 and Notch protein turnover. Stabilizes LEF1, a pivotal transcription factor in the Wnt signaling cascade, by blocking its ubiquitination. Involved in angiogenesis; involved in intersegmental vessel patterning during development.</text>
</comment>
<dbReference type="PRINTS" id="PR00109">
    <property type="entry name" value="TYRKINASE"/>
</dbReference>
<evidence type="ECO:0000256" key="15">
    <source>
        <dbReference type="ARBA" id="ARBA00022976"/>
    </source>
</evidence>
<dbReference type="InterPro" id="IPR000980">
    <property type="entry name" value="SH2"/>
</dbReference>
<dbReference type="InterPro" id="IPR037838">
    <property type="entry name" value="JAK2_FERM_C-lobe"/>
</dbReference>
<feature type="domain" description="Protein kinase" evidence="32">
    <location>
        <begin position="683"/>
        <end position="954"/>
    </location>
</feature>
<dbReference type="SMART" id="SM00252">
    <property type="entry name" value="SH2"/>
    <property type="match status" value="1"/>
</dbReference>
<evidence type="ECO:0000256" key="22">
    <source>
        <dbReference type="ARBA" id="ARBA00038386"/>
    </source>
</evidence>
<dbReference type="GO" id="GO:0002250">
    <property type="term" value="P:adaptive immune response"/>
    <property type="evidence" value="ECO:0007669"/>
    <property type="project" value="UniProtKB-KW"/>
</dbReference>
<evidence type="ECO:0000256" key="1">
    <source>
        <dbReference type="ARBA" id="ARBA00004123"/>
    </source>
</evidence>
<dbReference type="SMART" id="SM00219">
    <property type="entry name" value="TyrKc"/>
    <property type="match status" value="2"/>
</dbReference>
<keyword evidence="19" id="KW-0472">Membrane</keyword>
<evidence type="ECO:0000313" key="34">
    <source>
        <dbReference type="EMBL" id="KAG7318379.1"/>
    </source>
</evidence>
<dbReference type="OrthoDB" id="1915767at2759"/>
<dbReference type="GO" id="GO:0005634">
    <property type="term" value="C:nucleus"/>
    <property type="evidence" value="ECO:0007669"/>
    <property type="project" value="UniProtKB-SubCell"/>
</dbReference>
<evidence type="ECO:0000256" key="8">
    <source>
        <dbReference type="ARBA" id="ARBA00022679"/>
    </source>
</evidence>
<keyword evidence="18" id="KW-1064">Adaptive immunity</keyword>
<proteinExistence type="inferred from homology"/>
<keyword evidence="20 29" id="KW-0829">Tyrosine-protein kinase</keyword>
<dbReference type="SUPFAM" id="SSF47031">
    <property type="entry name" value="Second domain of FERM"/>
    <property type="match status" value="1"/>
</dbReference>
<dbReference type="Pfam" id="PF12796">
    <property type="entry name" value="Ank_2"/>
    <property type="match status" value="1"/>
</dbReference>
<dbReference type="GO" id="GO:0005131">
    <property type="term" value="F:growth hormone receptor binding"/>
    <property type="evidence" value="ECO:0007669"/>
    <property type="project" value="TreeGrafter"/>
</dbReference>
<dbReference type="InterPro" id="IPR000719">
    <property type="entry name" value="Prot_kinase_dom"/>
</dbReference>
<keyword evidence="5" id="KW-0963">Cytoplasm</keyword>
<evidence type="ECO:0000256" key="2">
    <source>
        <dbReference type="ARBA" id="ARBA00004184"/>
    </source>
</evidence>
<name>A0A9D3SGR4_9TELE</name>
<dbReference type="InterPro" id="IPR041046">
    <property type="entry name" value="FERM_F2"/>
</dbReference>
<keyword evidence="7" id="KW-0399">Innate immunity</keyword>
<dbReference type="InterPro" id="IPR041381">
    <property type="entry name" value="JAK1-3/TYK2_PHL_dom"/>
</dbReference>
<keyword evidence="8 29" id="KW-0808">Transferase</keyword>
<evidence type="ECO:0000256" key="21">
    <source>
        <dbReference type="ARBA" id="ARBA00023242"/>
    </source>
</evidence>
<dbReference type="PROSITE" id="PS00109">
    <property type="entry name" value="PROTEIN_KINASE_TYR"/>
    <property type="match status" value="1"/>
</dbReference>
<evidence type="ECO:0000256" key="29">
    <source>
        <dbReference type="RuleBase" id="RU362096"/>
    </source>
</evidence>
<evidence type="ECO:0000313" key="35">
    <source>
        <dbReference type="Proteomes" id="UP000824219"/>
    </source>
</evidence>
<dbReference type="GO" id="GO:0005829">
    <property type="term" value="C:cytosol"/>
    <property type="evidence" value="ECO:0007669"/>
    <property type="project" value="TreeGrafter"/>
</dbReference>
<comment type="similarity">
    <text evidence="29">Belongs to the protein kinase superfamily. Tyr protein kinase family.</text>
</comment>
<dbReference type="Gene3D" id="3.30.200.20">
    <property type="entry name" value="Phosphorylase Kinase, domain 1"/>
    <property type="match status" value="2"/>
</dbReference>
<dbReference type="Gene3D" id="1.10.510.10">
    <property type="entry name" value="Transferase(Phosphotransferase) domain 1"/>
    <property type="match status" value="2"/>
</dbReference>
<keyword evidence="10 28" id="KW-0547">Nucleotide-binding</keyword>
<dbReference type="InterPro" id="IPR020635">
    <property type="entry name" value="Tyr_kinase_cat_dom"/>
</dbReference>
<accession>A0A9D3SGR4</accession>
<keyword evidence="17 26" id="KW-0040">ANK repeat</keyword>
<dbReference type="FunFam" id="1.10.510.10:FF:000114">
    <property type="entry name" value="Tyrosine-protein kinase JAK2"/>
    <property type="match status" value="1"/>
</dbReference>
<dbReference type="EC" id="2.7.10.2" evidence="29"/>
<dbReference type="GO" id="GO:0005524">
    <property type="term" value="F:ATP binding"/>
    <property type="evidence" value="ECO:0007669"/>
    <property type="project" value="UniProtKB-UniRule"/>
</dbReference>
<dbReference type="GO" id="GO:0050867">
    <property type="term" value="P:positive regulation of cell activation"/>
    <property type="evidence" value="ECO:0007669"/>
    <property type="project" value="UniProtKB-ARBA"/>
</dbReference>
<keyword evidence="4" id="KW-0217">Developmental protein</keyword>
<dbReference type="GO" id="GO:0001819">
    <property type="term" value="P:positive regulation of cytokine production"/>
    <property type="evidence" value="ECO:0007669"/>
    <property type="project" value="UniProtKB-ARBA"/>
</dbReference>
<keyword evidence="15" id="KW-0914">Notch signaling pathway</keyword>
<dbReference type="Pfam" id="PF17887">
    <property type="entry name" value="Jak1_Phl"/>
    <property type="match status" value="1"/>
</dbReference>
<gene>
    <name evidence="34" type="ORF">KOW79_018134</name>
</gene>
<dbReference type="SUPFAM" id="SSF56112">
    <property type="entry name" value="Protein kinase-like (PK-like)"/>
    <property type="match status" value="2"/>
</dbReference>
<evidence type="ECO:0000256" key="7">
    <source>
        <dbReference type="ARBA" id="ARBA00022588"/>
    </source>
</evidence>
<dbReference type="EMBL" id="JAHKSW010000022">
    <property type="protein sequence ID" value="KAG7318379.1"/>
    <property type="molecule type" value="Genomic_DNA"/>
</dbReference>
<evidence type="ECO:0000256" key="18">
    <source>
        <dbReference type="ARBA" id="ARBA00023130"/>
    </source>
</evidence>
<dbReference type="GO" id="GO:0006325">
    <property type="term" value="P:chromatin organization"/>
    <property type="evidence" value="ECO:0007669"/>
    <property type="project" value="UniProtKB-KW"/>
</dbReference>
<dbReference type="PROSITE" id="PS50088">
    <property type="entry name" value="ANK_REPEAT"/>
    <property type="match status" value="2"/>
</dbReference>
<dbReference type="InterPro" id="IPR019748">
    <property type="entry name" value="FERM_central"/>
</dbReference>
<keyword evidence="14" id="KW-0391">Immunity</keyword>
<dbReference type="CDD" id="cd14473">
    <property type="entry name" value="FERM_B-lobe"/>
    <property type="match status" value="1"/>
</dbReference>
<dbReference type="AlphaFoldDB" id="A0A9D3SGR4"/>
<comment type="subcellular location">
    <subcellularLocation>
        <location evidence="3">Cytoplasm</location>
    </subcellularLocation>
    <subcellularLocation>
        <location evidence="2">Endomembrane system</location>
        <topology evidence="2">Peripheral membrane protein</topology>
    </subcellularLocation>
    <subcellularLocation>
        <location evidence="1">Nucleus</location>
    </subcellularLocation>
</comment>
<evidence type="ECO:0000259" key="33">
    <source>
        <dbReference type="PROSITE" id="PS50057"/>
    </source>
</evidence>
<keyword evidence="9" id="KW-0677">Repeat</keyword>
<dbReference type="SMART" id="SM00248">
    <property type="entry name" value="ANK"/>
    <property type="match status" value="2"/>
</dbReference>
<dbReference type="InterPro" id="IPR011993">
    <property type="entry name" value="PH-like_dom_sf"/>
</dbReference>
<dbReference type="SUPFAM" id="SSF48403">
    <property type="entry name" value="Ankyrin repeat"/>
    <property type="match status" value="1"/>
</dbReference>
<dbReference type="GO" id="GO:0007259">
    <property type="term" value="P:cell surface receptor signaling pathway via JAK-STAT"/>
    <property type="evidence" value="ECO:0007669"/>
    <property type="project" value="TreeGrafter"/>
</dbReference>
<dbReference type="CDD" id="cd13333">
    <property type="entry name" value="FERM_C_JAK2"/>
    <property type="match status" value="1"/>
</dbReference>
<dbReference type="InterPro" id="IPR020693">
    <property type="entry name" value="Tyr_kinase_non-rcpt_Jak2"/>
</dbReference>
<evidence type="ECO:0000256" key="13">
    <source>
        <dbReference type="ARBA" id="ARBA00022853"/>
    </source>
</evidence>
<comment type="caution">
    <text evidence="34">The sequence shown here is derived from an EMBL/GenBank/DDBJ whole genome shotgun (WGS) entry which is preliminary data.</text>
</comment>
<dbReference type="Gene3D" id="2.30.29.30">
    <property type="entry name" value="Pleckstrin-homology domain (PH domain)/Phosphotyrosine-binding domain (PTB)"/>
    <property type="match status" value="1"/>
</dbReference>
<comment type="subunit">
    <text evidence="25">Interacts with STAM2 and MYO18A. Interacts with SHB. Interacts with CD69.</text>
</comment>
<dbReference type="InterPro" id="IPR000299">
    <property type="entry name" value="FERM_domain"/>
</dbReference>
<feature type="repeat" description="ANK" evidence="26">
    <location>
        <begin position="47"/>
        <end position="79"/>
    </location>
</feature>
<dbReference type="GO" id="GO:0042393">
    <property type="term" value="F:histone binding"/>
    <property type="evidence" value="ECO:0007669"/>
    <property type="project" value="InterPro"/>
</dbReference>
<dbReference type="PANTHER" id="PTHR45807:SF1">
    <property type="entry name" value="TYROSINE-PROTEIN KINASE JAK2"/>
    <property type="match status" value="1"/>
</dbReference>
<evidence type="ECO:0000256" key="26">
    <source>
        <dbReference type="PROSITE-ProRule" id="PRU00023"/>
    </source>
</evidence>
<feature type="domain" description="SH2" evidence="31">
    <location>
        <begin position="538"/>
        <end position="623"/>
    </location>
</feature>
<dbReference type="InterPro" id="IPR036860">
    <property type="entry name" value="SH2_dom_sf"/>
</dbReference>
<dbReference type="InterPro" id="IPR001245">
    <property type="entry name" value="Ser-Thr/Tyr_kinase_cat_dom"/>
</dbReference>
<evidence type="ECO:0000256" key="28">
    <source>
        <dbReference type="PROSITE-ProRule" id="PRU10141"/>
    </source>
</evidence>
<dbReference type="Pfam" id="PF18377">
    <property type="entry name" value="FERM_F2"/>
    <property type="match status" value="1"/>
</dbReference>
<dbReference type="GO" id="GO:0002043">
    <property type="term" value="P:blood vessel endothelial cell proliferation involved in sprouting angiogenesis"/>
    <property type="evidence" value="ECO:0007669"/>
    <property type="project" value="UniProtKB-ARBA"/>
</dbReference>
<comment type="catalytic activity">
    <reaction evidence="23 29">
        <text>L-tyrosyl-[protein] + ATP = O-phospho-L-tyrosyl-[protein] + ADP + H(+)</text>
        <dbReference type="Rhea" id="RHEA:10596"/>
        <dbReference type="Rhea" id="RHEA-COMP:10136"/>
        <dbReference type="Rhea" id="RHEA-COMP:20101"/>
        <dbReference type="ChEBI" id="CHEBI:15378"/>
        <dbReference type="ChEBI" id="CHEBI:30616"/>
        <dbReference type="ChEBI" id="CHEBI:46858"/>
        <dbReference type="ChEBI" id="CHEBI:61978"/>
        <dbReference type="ChEBI" id="CHEBI:456216"/>
        <dbReference type="EC" id="2.7.10.2"/>
    </reaction>
</comment>
<dbReference type="InterPro" id="IPR051286">
    <property type="entry name" value="JAK"/>
</dbReference>
<keyword evidence="35" id="KW-1185">Reference proteome</keyword>
<dbReference type="PROSITE" id="PS50011">
    <property type="entry name" value="PROTEIN_KINASE_DOM"/>
    <property type="match status" value="2"/>
</dbReference>
<evidence type="ECO:0000256" key="19">
    <source>
        <dbReference type="ARBA" id="ARBA00023136"/>
    </source>
</evidence>
<dbReference type="GO" id="GO:0060397">
    <property type="term" value="P:growth hormone receptor signaling pathway via JAK-STAT"/>
    <property type="evidence" value="ECO:0007669"/>
    <property type="project" value="UniProtKB-ARBA"/>
</dbReference>
<dbReference type="Proteomes" id="UP000824219">
    <property type="component" value="Linkage Group LG22"/>
</dbReference>
<dbReference type="Pfam" id="PF21990">
    <property type="entry name" value="SH2_1"/>
    <property type="match status" value="1"/>
</dbReference>
<dbReference type="FunFam" id="3.30.200.20:FF:000135">
    <property type="entry name" value="Tyrosine-protein kinase"/>
    <property type="match status" value="1"/>
</dbReference>
<feature type="domain" description="FERM" evidence="33">
    <location>
        <begin position="184"/>
        <end position="519"/>
    </location>
</feature>
<dbReference type="FunFam" id="3.30.200.20:FF:000084">
    <property type="entry name" value="Tyrosine-protein kinase"/>
    <property type="match status" value="1"/>
</dbReference>
<dbReference type="Gene3D" id="3.30.505.10">
    <property type="entry name" value="SH2 domain"/>
    <property type="match status" value="1"/>
</dbReference>
<evidence type="ECO:0000256" key="20">
    <source>
        <dbReference type="ARBA" id="ARBA00023137"/>
    </source>
</evidence>
<evidence type="ECO:0000256" key="12">
    <source>
        <dbReference type="ARBA" id="ARBA00022840"/>
    </source>
</evidence>
<evidence type="ECO:0000256" key="6">
    <source>
        <dbReference type="ARBA" id="ARBA00022553"/>
    </source>
</evidence>
<evidence type="ECO:0000256" key="16">
    <source>
        <dbReference type="ARBA" id="ARBA00022999"/>
    </source>
</evidence>
<organism evidence="34 35">
    <name type="scientific">Hemibagrus wyckioides</name>
    <dbReference type="NCBI Taxonomy" id="337641"/>
    <lineage>
        <taxon>Eukaryota</taxon>
        <taxon>Metazoa</taxon>
        <taxon>Chordata</taxon>
        <taxon>Craniata</taxon>
        <taxon>Vertebrata</taxon>
        <taxon>Euteleostomi</taxon>
        <taxon>Actinopterygii</taxon>
        <taxon>Neopterygii</taxon>
        <taxon>Teleostei</taxon>
        <taxon>Ostariophysi</taxon>
        <taxon>Siluriformes</taxon>
        <taxon>Bagridae</taxon>
        <taxon>Hemibagrus</taxon>
    </lineage>
</organism>
<dbReference type="InterPro" id="IPR035963">
    <property type="entry name" value="FERM_2"/>
</dbReference>
<evidence type="ECO:0000256" key="3">
    <source>
        <dbReference type="ARBA" id="ARBA00004496"/>
    </source>
</evidence>
<reference evidence="34 35" key="1">
    <citation type="submission" date="2021-06" db="EMBL/GenBank/DDBJ databases">
        <title>Chromosome-level genome assembly of the red-tail catfish (Hemibagrus wyckioides).</title>
        <authorList>
            <person name="Shao F."/>
        </authorList>
    </citation>
    <scope>NUCLEOTIDE SEQUENCE [LARGE SCALE GENOMIC DNA]</scope>
    <source>
        <strain evidence="34">EC202008001</strain>
        <tissue evidence="34">Blood</tissue>
    </source>
</reference>
<evidence type="ECO:0000256" key="5">
    <source>
        <dbReference type="ARBA" id="ARBA00022490"/>
    </source>
</evidence>
<dbReference type="InterPro" id="IPR008266">
    <property type="entry name" value="Tyr_kinase_AS"/>
</dbReference>
<comment type="similarity">
    <text evidence="22">Belongs to the NRARP family.</text>
</comment>
<evidence type="ECO:0000256" key="30">
    <source>
        <dbReference type="SAM" id="MobiDB-lite"/>
    </source>
</evidence>
<dbReference type="GO" id="GO:1902533">
    <property type="term" value="P:positive regulation of intracellular signal transduction"/>
    <property type="evidence" value="ECO:0007669"/>
    <property type="project" value="UniProtKB-ARBA"/>
</dbReference>
<dbReference type="PRINTS" id="PR01825">
    <property type="entry name" value="JANUSKINASE2"/>
</dbReference>
<dbReference type="GO" id="GO:0016020">
    <property type="term" value="C:membrane"/>
    <property type="evidence" value="ECO:0007669"/>
    <property type="project" value="InterPro"/>
</dbReference>
<dbReference type="InterPro" id="IPR036770">
    <property type="entry name" value="Ankyrin_rpt-contain_sf"/>
</dbReference>
<keyword evidence="11 29" id="KW-0418">Kinase</keyword>
<dbReference type="PROSITE" id="PS50001">
    <property type="entry name" value="SH2"/>
    <property type="match status" value="1"/>
</dbReference>
<dbReference type="InterPro" id="IPR041155">
    <property type="entry name" value="FERM_F1"/>
</dbReference>
<dbReference type="GO" id="GO:0035556">
    <property type="term" value="P:intracellular signal transduction"/>
    <property type="evidence" value="ECO:0007669"/>
    <property type="project" value="InterPro"/>
</dbReference>
<evidence type="ECO:0000256" key="24">
    <source>
        <dbReference type="ARBA" id="ARBA00055155"/>
    </source>
</evidence>
<dbReference type="GO" id="GO:0008284">
    <property type="term" value="P:positive regulation of cell population proliferation"/>
    <property type="evidence" value="ECO:0007669"/>
    <property type="project" value="UniProtKB-ARBA"/>
</dbReference>
<dbReference type="GO" id="GO:0050863">
    <property type="term" value="P:regulation of T cell activation"/>
    <property type="evidence" value="ECO:0007669"/>
    <property type="project" value="UniProtKB-ARBA"/>
</dbReference>
<evidence type="ECO:0000259" key="32">
    <source>
        <dbReference type="PROSITE" id="PS50011"/>
    </source>
</evidence>
<dbReference type="PANTHER" id="PTHR45807">
    <property type="entry name" value="TYROSINE-PROTEIN KINASE HOPSCOTCH"/>
    <property type="match status" value="1"/>
</dbReference>
<dbReference type="InterPro" id="IPR019749">
    <property type="entry name" value="Band_41_domain"/>
</dbReference>
<dbReference type="Pfam" id="PF18379">
    <property type="entry name" value="FERM_F1"/>
    <property type="match status" value="1"/>
</dbReference>
<dbReference type="FunFam" id="1.25.40.20:FF:000085">
    <property type="entry name" value="Notch-regulated ankyrin repeat-containing protein A"/>
    <property type="match status" value="1"/>
</dbReference>
<evidence type="ECO:0000256" key="11">
    <source>
        <dbReference type="ARBA" id="ARBA00022777"/>
    </source>
</evidence>
<dbReference type="PROSITE" id="PS00107">
    <property type="entry name" value="PROTEIN_KINASE_ATP"/>
    <property type="match status" value="1"/>
</dbReference>
<dbReference type="FunFam" id="2.30.29.30:FF:000177">
    <property type="entry name" value="Tyrosine-protein kinase"/>
    <property type="match status" value="1"/>
</dbReference>
<evidence type="ECO:0000256" key="27">
    <source>
        <dbReference type="PROSITE-ProRule" id="PRU00191"/>
    </source>
</evidence>
<sequence length="1280" mass="146265">MSQADVSCSARQRVFQEALRKGNTAELHSLLRGMTNCEFNVNSFGPEGQTALHQSVIDGNLELVKLLVKFGADVRLANRDGWSALHMAAFGGHQDIALYLITRAKQAAAFEKKTLETFTKPSCDHPQKMRVSPTELSDSKNHQVNVAPSFTPTCVSVTDMAACPPAHQNGDVHRQERVPKPSVTALTLHLYRSSRGEEDCTPLCYPPGEYIAEQLAIEAAKECGVSPVYFSLFSLYRERDRVWLSPNHLLHLDESAKESLIFRIRYYFPGWYSCGASRAYRYGVAKGAESPILDDHVMAYLFAQWRSDFVNGWVKLSTSHETQEECLGMAVLDMMRIAKEKQCSPLDIYNAISYKSFLPKDMRMKIQDYHIVTRKRIRYRFRKVVQQFSQCRATPRDLKLKYLINLEALDPGFYTERFQVKEASAGQVTIIVSADQGIQWCREKQKDTQLEDLQPYCDFPHVIDISIRQASKEGAHKSRVVSINKQDGKTLELEFSSLAEALSFVSLIDGYYRLTTDAHHYLCKDVAPPRLLEAIENYCHGPISMEFAISKLRKAGNLRGLFVLRCSPKDYNKYFLTFAIGMCTEVEYKHCLISRSDIGNYVLSGTKRTFRSMEELLRCYQKETVRSDGIAFQFSKCCPPKAKEKSNLLVCRSNKGSEVLSSPSLHRQNISQMVFHKIRKEDLEFGENQGQGTFTKIFKGVRKEMGDYGEMHQTDVIIKVLDKAHRKYSESFFEAASMMSQLSHKHLTFTYGICVCGEENIMVQEYVKFGSLDIYLKKNKNSISILWKLEVAKQLAWAMHFLEEKNLAHGNVCAKNVLLIREEDRKTGNPPFIKLSDPGISITVLPREILLERIPWVAPECIVDPKNVSLATDKWSFGTTLWEICSGGEKPLANMDSSKKHLFYEKRHQLPVPKWTELANLINSCMNYEPAFRSSFRAIIRDLNSLSCPDYETVMMESDLMPVRTGGLVLVSGTFEDQEPVQFEERHLIFLQQLGKGNFGSVEMCRYDPLQDGTGEVVAVKKLQHSTTEHLRDFEREIEILKSLQHENIVKYKGVCYGAGRRNLRLVMEYLPYGSLRDYLSKNRVRIDHKKLVHYASQICKGMEYLANKRYIHRDLATRNILVESESQVKIGDFGLTKVLPQDKEYYKVKEPGESPIFWYAPESLTDSRFSVASDVWSYGVVLYELFTHSDKLCSPPTVFMSMMGGDKPGQTIVYHLIELLKHGNRLPQPVGCPSEMYEIMQECWDNDATLRPAFKELALRIDLFRDSSDSDLYTQVPPF</sequence>
<dbReference type="InterPro" id="IPR016251">
    <property type="entry name" value="Tyr_kinase_non-rcpt_Jak/Tyk2"/>
</dbReference>
<dbReference type="InterPro" id="IPR002110">
    <property type="entry name" value="Ankyrin_rpt"/>
</dbReference>
<dbReference type="GO" id="GO:0019221">
    <property type="term" value="P:cytokine-mediated signaling pathway"/>
    <property type="evidence" value="ECO:0007669"/>
    <property type="project" value="UniProtKB-ARBA"/>
</dbReference>
<keyword evidence="16 27" id="KW-0727">SH2 domain</keyword>
<feature type="binding site" evidence="28">
    <location>
        <position position="1022"/>
    </location>
    <ligand>
        <name>ATP</name>
        <dbReference type="ChEBI" id="CHEBI:30616"/>
    </ligand>
</feature>
<evidence type="ECO:0000256" key="10">
    <source>
        <dbReference type="ARBA" id="ARBA00022741"/>
    </source>
</evidence>
<dbReference type="FunFam" id="3.30.505.10:FF:000073">
    <property type="entry name" value="Tyrosine-protein kinase"/>
    <property type="match status" value="1"/>
</dbReference>
<dbReference type="SUPFAM" id="SSF50729">
    <property type="entry name" value="PH domain-like"/>
    <property type="match status" value="1"/>
</dbReference>
<dbReference type="FunFam" id="1.10.510.10:FF:000110">
    <property type="entry name" value="Tyrosine-protein kinase"/>
    <property type="match status" value="1"/>
</dbReference>
<protein>
    <recommendedName>
        <fullName evidence="29">Tyrosine-protein kinase</fullName>
        <ecNumber evidence="29">2.7.10.2</ecNumber>
    </recommendedName>
</protein>
<dbReference type="GO" id="GO:0030154">
    <property type="term" value="P:cell differentiation"/>
    <property type="evidence" value="ECO:0007669"/>
    <property type="project" value="TreeGrafter"/>
</dbReference>
<dbReference type="GO" id="GO:0045087">
    <property type="term" value="P:innate immune response"/>
    <property type="evidence" value="ECO:0007669"/>
    <property type="project" value="UniProtKB-KW"/>
</dbReference>
<keyword evidence="6" id="KW-0597">Phosphoprotein</keyword>
<dbReference type="GO" id="GO:0001569">
    <property type="term" value="P:branching involved in blood vessel morphogenesis"/>
    <property type="evidence" value="ECO:0007669"/>
    <property type="project" value="UniProtKB-ARBA"/>
</dbReference>
<dbReference type="SMART" id="SM00295">
    <property type="entry name" value="B41"/>
    <property type="match status" value="1"/>
</dbReference>
<evidence type="ECO:0000256" key="25">
    <source>
        <dbReference type="ARBA" id="ARBA00063638"/>
    </source>
</evidence>
<dbReference type="Gene3D" id="1.25.40.20">
    <property type="entry name" value="Ankyrin repeat-containing domain"/>
    <property type="match status" value="1"/>
</dbReference>
<keyword evidence="12 28" id="KW-0067">ATP-binding</keyword>
<evidence type="ECO:0000256" key="14">
    <source>
        <dbReference type="ARBA" id="ARBA00022859"/>
    </source>
</evidence>
<dbReference type="PROSITE" id="PS50057">
    <property type="entry name" value="FERM_3"/>
    <property type="match status" value="1"/>
</dbReference>
<feature type="repeat" description="ANK" evidence="26">
    <location>
        <begin position="80"/>
        <end position="112"/>
    </location>
</feature>
<dbReference type="PRINTS" id="PR01823">
    <property type="entry name" value="JANUSKINASE"/>
</dbReference>
<evidence type="ECO:0000256" key="23">
    <source>
        <dbReference type="ARBA" id="ARBA00051245"/>
    </source>
</evidence>
<evidence type="ECO:0000259" key="31">
    <source>
        <dbReference type="PROSITE" id="PS50001"/>
    </source>
</evidence>
<dbReference type="SUPFAM" id="SSF55550">
    <property type="entry name" value="SH2 domain"/>
    <property type="match status" value="1"/>
</dbReference>
<dbReference type="PROSITE" id="PS50297">
    <property type="entry name" value="ANK_REP_REGION"/>
    <property type="match status" value="1"/>
</dbReference>
<keyword evidence="21" id="KW-0539">Nucleus</keyword>
<keyword evidence="13" id="KW-0156">Chromatin regulator</keyword>
<dbReference type="Pfam" id="PF07714">
    <property type="entry name" value="PK_Tyr_Ser-Thr"/>
    <property type="match status" value="2"/>
</dbReference>
<dbReference type="GO" id="GO:0012505">
    <property type="term" value="C:endomembrane system"/>
    <property type="evidence" value="ECO:0007669"/>
    <property type="project" value="UniProtKB-SubCell"/>
</dbReference>
<evidence type="ECO:0000256" key="17">
    <source>
        <dbReference type="ARBA" id="ARBA00023043"/>
    </source>
</evidence>
<evidence type="ECO:0000256" key="4">
    <source>
        <dbReference type="ARBA" id="ARBA00022473"/>
    </source>
</evidence>
<feature type="region of interest" description="Disordered" evidence="30">
    <location>
        <begin position="121"/>
        <end position="141"/>
    </location>
</feature>
<dbReference type="GO" id="GO:1903037">
    <property type="term" value="P:regulation of leukocyte cell-cell adhesion"/>
    <property type="evidence" value="ECO:0007669"/>
    <property type="project" value="UniProtKB-ARBA"/>
</dbReference>
<dbReference type="InterPro" id="IPR017441">
    <property type="entry name" value="Protein_kinase_ATP_BS"/>
</dbReference>
<dbReference type="GO" id="GO:0004715">
    <property type="term" value="F:non-membrane spanning protein tyrosine kinase activity"/>
    <property type="evidence" value="ECO:0007669"/>
    <property type="project" value="UniProtKB-EC"/>
</dbReference>
<evidence type="ECO:0000256" key="9">
    <source>
        <dbReference type="ARBA" id="ARBA00022737"/>
    </source>
</evidence>
<dbReference type="InterPro" id="IPR011009">
    <property type="entry name" value="Kinase-like_dom_sf"/>
</dbReference>